<evidence type="ECO:0000313" key="1">
    <source>
        <dbReference type="EMBL" id="KAL2830948.1"/>
    </source>
</evidence>
<name>A0ABR4IT49_9EURO</name>
<dbReference type="EMBL" id="JBFXLU010000295">
    <property type="protein sequence ID" value="KAL2830948.1"/>
    <property type="molecule type" value="Genomic_DNA"/>
</dbReference>
<gene>
    <name evidence="1" type="ORF">BJY01DRAFT_226870</name>
</gene>
<organism evidence="1 2">
    <name type="scientific">Aspergillus pseudoustus</name>
    <dbReference type="NCBI Taxonomy" id="1810923"/>
    <lineage>
        <taxon>Eukaryota</taxon>
        <taxon>Fungi</taxon>
        <taxon>Dikarya</taxon>
        <taxon>Ascomycota</taxon>
        <taxon>Pezizomycotina</taxon>
        <taxon>Eurotiomycetes</taxon>
        <taxon>Eurotiomycetidae</taxon>
        <taxon>Eurotiales</taxon>
        <taxon>Aspergillaceae</taxon>
        <taxon>Aspergillus</taxon>
        <taxon>Aspergillus subgen. Nidulantes</taxon>
    </lineage>
</organism>
<dbReference type="CDD" id="cd12148">
    <property type="entry name" value="fungal_TF_MHR"/>
    <property type="match status" value="1"/>
</dbReference>
<reference evidence="1 2" key="1">
    <citation type="submission" date="2024-07" db="EMBL/GenBank/DDBJ databases">
        <title>Section-level genome sequencing and comparative genomics of Aspergillus sections Usti and Cavernicolus.</title>
        <authorList>
            <consortium name="Lawrence Berkeley National Laboratory"/>
            <person name="Nybo J.L."/>
            <person name="Vesth T.C."/>
            <person name="Theobald S."/>
            <person name="Frisvad J.C."/>
            <person name="Larsen T.O."/>
            <person name="Kjaerboelling I."/>
            <person name="Rothschild-Mancinelli K."/>
            <person name="Lyhne E.K."/>
            <person name="Kogle M.E."/>
            <person name="Barry K."/>
            <person name="Clum A."/>
            <person name="Na H."/>
            <person name="Ledsgaard L."/>
            <person name="Lin J."/>
            <person name="Lipzen A."/>
            <person name="Kuo A."/>
            <person name="Riley R."/>
            <person name="Mondo S."/>
            <person name="Labutti K."/>
            <person name="Haridas S."/>
            <person name="Pangalinan J."/>
            <person name="Salamov A.A."/>
            <person name="Simmons B.A."/>
            <person name="Magnuson J.K."/>
            <person name="Chen J."/>
            <person name="Drula E."/>
            <person name="Henrissat B."/>
            <person name="Wiebenga A."/>
            <person name="Lubbers R.J."/>
            <person name="Gomes A.C."/>
            <person name="Makela M.R."/>
            <person name="Stajich J."/>
            <person name="Grigoriev I.V."/>
            <person name="Mortensen U.H."/>
            <person name="De Vries R.P."/>
            <person name="Baker S.E."/>
            <person name="Andersen M.R."/>
        </authorList>
    </citation>
    <scope>NUCLEOTIDE SEQUENCE [LARGE SCALE GENOMIC DNA]</scope>
    <source>
        <strain evidence="1 2">CBS 123904</strain>
    </source>
</reference>
<accession>A0ABR4IT49</accession>
<comment type="caution">
    <text evidence="1">The sequence shown here is derived from an EMBL/GenBank/DDBJ whole genome shotgun (WGS) entry which is preliminary data.</text>
</comment>
<keyword evidence="2" id="KW-1185">Reference proteome</keyword>
<sequence>MGNGPPAFIRLIDPRTPLVSFVASSTQSWWCCRSTFLIRSPPFDPLNCDLTLPNCGAYPHSDASNFYSIYKQQPSPFITIVRLALIQSKIYRGLYSCAAMRQSDGELLATIQRLDSALEEW</sequence>
<proteinExistence type="predicted"/>
<evidence type="ECO:0000313" key="2">
    <source>
        <dbReference type="Proteomes" id="UP001610446"/>
    </source>
</evidence>
<dbReference type="Proteomes" id="UP001610446">
    <property type="component" value="Unassembled WGS sequence"/>
</dbReference>
<protein>
    <submittedName>
        <fullName evidence="1">Uncharacterized protein</fullName>
    </submittedName>
</protein>